<dbReference type="Proteomes" id="UP000299084">
    <property type="component" value="Unassembled WGS sequence"/>
</dbReference>
<evidence type="ECO:0000313" key="3">
    <source>
        <dbReference type="Proteomes" id="UP000299084"/>
    </source>
</evidence>
<protein>
    <submittedName>
        <fullName evidence="2">Uncharacterized protein</fullName>
    </submittedName>
</protein>
<accession>A0A5N4CES6</accession>
<feature type="region of interest" description="Disordered" evidence="1">
    <location>
        <begin position="59"/>
        <end position="80"/>
    </location>
</feature>
<name>A0A5N4CES6_CAMDR</name>
<gene>
    <name evidence="2" type="ORF">Cadr_000026311</name>
</gene>
<keyword evidence="3" id="KW-1185">Reference proteome</keyword>
<organism evidence="2 3">
    <name type="scientific">Camelus dromedarius</name>
    <name type="common">Dromedary</name>
    <name type="synonym">Arabian camel</name>
    <dbReference type="NCBI Taxonomy" id="9838"/>
    <lineage>
        <taxon>Eukaryota</taxon>
        <taxon>Metazoa</taxon>
        <taxon>Chordata</taxon>
        <taxon>Craniata</taxon>
        <taxon>Vertebrata</taxon>
        <taxon>Euteleostomi</taxon>
        <taxon>Mammalia</taxon>
        <taxon>Eutheria</taxon>
        <taxon>Laurasiatheria</taxon>
        <taxon>Artiodactyla</taxon>
        <taxon>Tylopoda</taxon>
        <taxon>Camelidae</taxon>
        <taxon>Camelus</taxon>
    </lineage>
</organism>
<dbReference type="AlphaFoldDB" id="A0A5N4CES6"/>
<reference evidence="2 3" key="1">
    <citation type="journal article" date="2019" name="Mol. Ecol. Resour.">
        <title>Improving Illumina assemblies with Hi-C and long reads: an example with the North African dromedary.</title>
        <authorList>
            <person name="Elbers J.P."/>
            <person name="Rogers M.F."/>
            <person name="Perelman P.L."/>
            <person name="Proskuryakova A.A."/>
            <person name="Serdyukova N.A."/>
            <person name="Johnson W.E."/>
            <person name="Horin P."/>
            <person name="Corander J."/>
            <person name="Murphy D."/>
            <person name="Burger P.A."/>
        </authorList>
    </citation>
    <scope>NUCLEOTIDE SEQUENCE [LARGE SCALE GENOMIC DNA]</scope>
    <source>
        <strain evidence="2">Drom800</strain>
        <tissue evidence="2">Blood</tissue>
    </source>
</reference>
<comment type="caution">
    <text evidence="2">The sequence shown here is derived from an EMBL/GenBank/DDBJ whole genome shotgun (WGS) entry which is preliminary data.</text>
</comment>
<sequence length="80" mass="9074">MTPGIQAEWLSRWWCWNRRGCSRSHVWGLNELLSSHIPLVSYAGLSSRSAHFLCCSGSDQPGRHRECQESLHRGRAPGQV</sequence>
<proteinExistence type="predicted"/>
<evidence type="ECO:0000313" key="2">
    <source>
        <dbReference type="EMBL" id="KAB1257367.1"/>
    </source>
</evidence>
<dbReference type="EMBL" id="JWIN03000027">
    <property type="protein sequence ID" value="KAB1257367.1"/>
    <property type="molecule type" value="Genomic_DNA"/>
</dbReference>
<feature type="compositionally biased region" description="Basic and acidic residues" evidence="1">
    <location>
        <begin position="61"/>
        <end position="72"/>
    </location>
</feature>
<evidence type="ECO:0000256" key="1">
    <source>
        <dbReference type="SAM" id="MobiDB-lite"/>
    </source>
</evidence>